<keyword evidence="2" id="KW-1185">Reference proteome</keyword>
<keyword evidence="1" id="KW-0614">Plasmid</keyword>
<protein>
    <submittedName>
        <fullName evidence="1">Uncharacterized protein</fullName>
    </submittedName>
</protein>
<dbReference type="Proteomes" id="UP001239169">
    <property type="component" value="Plasmid unnamed1"/>
</dbReference>
<gene>
    <name evidence="1" type="ORF">QJS64_19175</name>
</gene>
<geneLocation type="plasmid" evidence="1 2">
    <name>unnamed1</name>
</geneLocation>
<dbReference type="EMBL" id="CP124686">
    <property type="protein sequence ID" value="WGX77391.1"/>
    <property type="molecule type" value="Genomic_DNA"/>
</dbReference>
<name>A0ABY8R934_PARBF</name>
<sequence length="64" mass="7595">MKTIYRTYEDTEIVQLATNIKCPYCEREWQEYDMDSCGATYILTCGNEYDEGCGKKFEMHFDVD</sequence>
<evidence type="ECO:0000313" key="1">
    <source>
        <dbReference type="EMBL" id="WGX77391.1"/>
    </source>
</evidence>
<reference evidence="1 2" key="1">
    <citation type="submission" date="2023-04" db="EMBL/GenBank/DDBJ databases">
        <title>Bacteria Genome Submission.</title>
        <authorList>
            <person name="Isaac P."/>
        </authorList>
    </citation>
    <scope>NUCLEOTIDE SEQUENCE [LARGE SCALE GENOMIC DNA]</scope>
    <source>
        <strain evidence="1 2">SampleS7P1</strain>
        <plasmid evidence="1 2">unnamed1</plasmid>
    </source>
</reference>
<proteinExistence type="predicted"/>
<evidence type="ECO:0000313" key="2">
    <source>
        <dbReference type="Proteomes" id="UP001239169"/>
    </source>
</evidence>
<organism evidence="1 2">
    <name type="scientific">Paraclostridium bifermentans</name>
    <name type="common">Clostridium bifermentans</name>
    <dbReference type="NCBI Taxonomy" id="1490"/>
    <lineage>
        <taxon>Bacteria</taxon>
        <taxon>Bacillati</taxon>
        <taxon>Bacillota</taxon>
        <taxon>Clostridia</taxon>
        <taxon>Peptostreptococcales</taxon>
        <taxon>Peptostreptococcaceae</taxon>
        <taxon>Paraclostridium</taxon>
    </lineage>
</organism>
<accession>A0ABY8R934</accession>